<keyword evidence="6 8" id="KW-0472">Membrane</keyword>
<dbReference type="PANTHER" id="PTHR21016:SF7">
    <property type="entry name" value="TM2 DOMAIN-CONTAINING PROTEIN 3"/>
    <property type="match status" value="1"/>
</dbReference>
<evidence type="ECO:0000313" key="10">
    <source>
        <dbReference type="EMBL" id="ORX44100.1"/>
    </source>
</evidence>
<feature type="transmembrane region" description="Helical" evidence="8">
    <location>
        <begin position="92"/>
        <end position="112"/>
    </location>
</feature>
<dbReference type="AlphaFoldDB" id="A0A1X2G3V0"/>
<organism evidence="10 11">
    <name type="scientific">Hesseltinella vesiculosa</name>
    <dbReference type="NCBI Taxonomy" id="101127"/>
    <lineage>
        <taxon>Eukaryota</taxon>
        <taxon>Fungi</taxon>
        <taxon>Fungi incertae sedis</taxon>
        <taxon>Mucoromycota</taxon>
        <taxon>Mucoromycotina</taxon>
        <taxon>Mucoromycetes</taxon>
        <taxon>Mucorales</taxon>
        <taxon>Cunninghamellaceae</taxon>
        <taxon>Hesseltinella</taxon>
    </lineage>
</organism>
<protein>
    <recommendedName>
        <fullName evidence="9">TM2 domain-containing protein</fullName>
    </recommendedName>
</protein>
<keyword evidence="4" id="KW-0732">Signal</keyword>
<evidence type="ECO:0000313" key="11">
    <source>
        <dbReference type="Proteomes" id="UP000242146"/>
    </source>
</evidence>
<evidence type="ECO:0000256" key="6">
    <source>
        <dbReference type="ARBA" id="ARBA00023136"/>
    </source>
</evidence>
<dbReference type="Proteomes" id="UP000242146">
    <property type="component" value="Unassembled WGS sequence"/>
</dbReference>
<evidence type="ECO:0000256" key="4">
    <source>
        <dbReference type="ARBA" id="ARBA00022729"/>
    </source>
</evidence>
<evidence type="ECO:0000256" key="1">
    <source>
        <dbReference type="ARBA" id="ARBA00004141"/>
    </source>
</evidence>
<dbReference type="InterPro" id="IPR050932">
    <property type="entry name" value="TM2D1-3-like"/>
</dbReference>
<dbReference type="Pfam" id="PF05154">
    <property type="entry name" value="TM2"/>
    <property type="match status" value="1"/>
</dbReference>
<dbReference type="PANTHER" id="PTHR21016">
    <property type="entry name" value="BETA-AMYLOID BINDING PROTEIN-RELATED"/>
    <property type="match status" value="1"/>
</dbReference>
<keyword evidence="11" id="KW-1185">Reference proteome</keyword>
<comment type="caution">
    <text evidence="10">The sequence shown here is derived from an EMBL/GenBank/DDBJ whole genome shotgun (WGS) entry which is preliminary data.</text>
</comment>
<evidence type="ECO:0000256" key="5">
    <source>
        <dbReference type="ARBA" id="ARBA00022989"/>
    </source>
</evidence>
<evidence type="ECO:0000256" key="7">
    <source>
        <dbReference type="ARBA" id="ARBA00023180"/>
    </source>
</evidence>
<dbReference type="GO" id="GO:0016020">
    <property type="term" value="C:membrane"/>
    <property type="evidence" value="ECO:0007669"/>
    <property type="project" value="UniProtKB-SubCell"/>
</dbReference>
<gene>
    <name evidence="10" type="ORF">DM01DRAFT_1312679</name>
</gene>
<keyword evidence="5 8" id="KW-1133">Transmembrane helix</keyword>
<feature type="transmembrane region" description="Helical" evidence="8">
    <location>
        <begin position="44"/>
        <end position="65"/>
    </location>
</feature>
<evidence type="ECO:0000259" key="9">
    <source>
        <dbReference type="Pfam" id="PF05154"/>
    </source>
</evidence>
<accession>A0A1X2G3V0</accession>
<dbReference type="OrthoDB" id="408511at2759"/>
<proteinExistence type="inferred from homology"/>
<feature type="domain" description="TM2" evidence="9">
    <location>
        <begin position="89"/>
        <end position="136"/>
    </location>
</feature>
<sequence>MSTEYGSVTRDEEQPLLHTQVEPQTCQQKWQHFKSKLHTHRFRVFIGWVTVLAVTAVLTLSYHFATHKNAHPALPEEGSDDLFQECVSDRSWFIAVLLSIFLGPFGVDRFYLSYFGVGLVKLLTGGLFGVLWIVDMCLIILDVLPDHNGCILH</sequence>
<evidence type="ECO:0000256" key="8">
    <source>
        <dbReference type="SAM" id="Phobius"/>
    </source>
</evidence>
<comment type="similarity">
    <text evidence="2">Belongs to the TM2 family.</text>
</comment>
<evidence type="ECO:0000256" key="3">
    <source>
        <dbReference type="ARBA" id="ARBA00022692"/>
    </source>
</evidence>
<reference evidence="10 11" key="1">
    <citation type="submission" date="2016-07" db="EMBL/GenBank/DDBJ databases">
        <title>Pervasive Adenine N6-methylation of Active Genes in Fungi.</title>
        <authorList>
            <consortium name="DOE Joint Genome Institute"/>
            <person name="Mondo S.J."/>
            <person name="Dannebaum R.O."/>
            <person name="Kuo R.C."/>
            <person name="Labutti K."/>
            <person name="Haridas S."/>
            <person name="Kuo A."/>
            <person name="Salamov A."/>
            <person name="Ahrendt S.R."/>
            <person name="Lipzen A."/>
            <person name="Sullivan W."/>
            <person name="Andreopoulos W.B."/>
            <person name="Clum A."/>
            <person name="Lindquist E."/>
            <person name="Daum C."/>
            <person name="Ramamoorthy G.K."/>
            <person name="Gryganskyi A."/>
            <person name="Culley D."/>
            <person name="Magnuson J.K."/>
            <person name="James T.Y."/>
            <person name="O'Malley M.A."/>
            <person name="Stajich J.E."/>
            <person name="Spatafora J.W."/>
            <person name="Visel A."/>
            <person name="Grigoriev I.V."/>
        </authorList>
    </citation>
    <scope>NUCLEOTIDE SEQUENCE [LARGE SCALE GENOMIC DNA]</scope>
    <source>
        <strain evidence="10 11">NRRL 3301</strain>
    </source>
</reference>
<evidence type="ECO:0000256" key="2">
    <source>
        <dbReference type="ARBA" id="ARBA00008284"/>
    </source>
</evidence>
<dbReference type="InterPro" id="IPR007829">
    <property type="entry name" value="TM2"/>
</dbReference>
<dbReference type="STRING" id="101127.A0A1X2G3V0"/>
<name>A0A1X2G3V0_9FUNG</name>
<feature type="transmembrane region" description="Helical" evidence="8">
    <location>
        <begin position="119"/>
        <end position="141"/>
    </location>
</feature>
<comment type="subcellular location">
    <subcellularLocation>
        <location evidence="1">Membrane</location>
        <topology evidence="1">Multi-pass membrane protein</topology>
    </subcellularLocation>
</comment>
<dbReference type="EMBL" id="MCGT01000050">
    <property type="protein sequence ID" value="ORX44100.1"/>
    <property type="molecule type" value="Genomic_DNA"/>
</dbReference>
<keyword evidence="7" id="KW-0325">Glycoprotein</keyword>
<keyword evidence="3 8" id="KW-0812">Transmembrane</keyword>